<name>A0A2P2Q3X0_RHIMU</name>
<dbReference type="AlphaFoldDB" id="A0A2P2Q3X0"/>
<reference evidence="1" key="1">
    <citation type="submission" date="2018-02" db="EMBL/GenBank/DDBJ databases">
        <title>Rhizophora mucronata_Transcriptome.</title>
        <authorList>
            <person name="Meera S.P."/>
            <person name="Sreeshan A."/>
            <person name="Augustine A."/>
        </authorList>
    </citation>
    <scope>NUCLEOTIDE SEQUENCE</scope>
    <source>
        <tissue evidence="1">Leaf</tissue>
    </source>
</reference>
<accession>A0A2P2Q3X0</accession>
<proteinExistence type="predicted"/>
<sequence>MSCFPYVNVQTRGVKTVQSKNRVCIHRVVGRVDYSDAMK</sequence>
<protein>
    <submittedName>
        <fullName evidence="1">Uncharacterized protein</fullName>
    </submittedName>
</protein>
<organism evidence="1">
    <name type="scientific">Rhizophora mucronata</name>
    <name type="common">Asiatic mangrove</name>
    <dbReference type="NCBI Taxonomy" id="61149"/>
    <lineage>
        <taxon>Eukaryota</taxon>
        <taxon>Viridiplantae</taxon>
        <taxon>Streptophyta</taxon>
        <taxon>Embryophyta</taxon>
        <taxon>Tracheophyta</taxon>
        <taxon>Spermatophyta</taxon>
        <taxon>Magnoliopsida</taxon>
        <taxon>eudicotyledons</taxon>
        <taxon>Gunneridae</taxon>
        <taxon>Pentapetalae</taxon>
        <taxon>rosids</taxon>
        <taxon>fabids</taxon>
        <taxon>Malpighiales</taxon>
        <taxon>Rhizophoraceae</taxon>
        <taxon>Rhizophora</taxon>
    </lineage>
</organism>
<dbReference type="EMBL" id="GGEC01081170">
    <property type="protein sequence ID" value="MBX61654.1"/>
    <property type="molecule type" value="Transcribed_RNA"/>
</dbReference>
<evidence type="ECO:0000313" key="1">
    <source>
        <dbReference type="EMBL" id="MBX61654.1"/>
    </source>
</evidence>